<comment type="similarity">
    <text evidence="2">Belongs to the ARMET family.</text>
</comment>
<dbReference type="Pfam" id="PF20145">
    <property type="entry name" value="ARMET_N"/>
    <property type="match status" value="1"/>
</dbReference>
<reference evidence="11" key="1">
    <citation type="submission" date="2016-01" db="EMBL/GenBank/DDBJ databases">
        <title>Reference transcriptome for the parasite Schistocephalus solidus: insights into the molecular evolution of parasitism.</title>
        <authorList>
            <person name="Hebert F.O."/>
            <person name="Grambauer S."/>
            <person name="Barber I."/>
            <person name="Landry C.R."/>
            <person name="Aubin-Horth N."/>
        </authorList>
    </citation>
    <scope>NUCLEOTIDE SEQUENCE</scope>
</reference>
<dbReference type="AlphaFoldDB" id="A0A0V0J5P7"/>
<feature type="signal peptide" evidence="8">
    <location>
        <begin position="1"/>
        <end position="24"/>
    </location>
</feature>
<evidence type="ECO:0000256" key="1">
    <source>
        <dbReference type="ARBA" id="ARBA00004613"/>
    </source>
</evidence>
<dbReference type="Gene3D" id="1.10.225.10">
    <property type="entry name" value="Saposin-like"/>
    <property type="match status" value="1"/>
</dbReference>
<name>A0A0V0J5P7_SCHSO</name>
<sequence>MVFFGVPTKFVVISFFALILISECKKCEVCQTVFNKLVKAVEAGEASKAVDIIDATCEKMTGKEKKVCSNIGALPNSPTRIVQQVARYITSGLPPFKICEKLAQTDPQICEYTPDFRPDRNADFKKFTVKQLRQTLAIMGKTCDGCTEKKEFVDLVEKNRHLLDDTTKTEL</sequence>
<evidence type="ECO:0000256" key="4">
    <source>
        <dbReference type="ARBA" id="ARBA00022525"/>
    </source>
</evidence>
<proteinExistence type="inferred from homology"/>
<dbReference type="InterPro" id="IPR045333">
    <property type="entry name" value="ARMET-like"/>
</dbReference>
<gene>
    <name evidence="11" type="primary">ARMET</name>
    <name evidence="11" type="ORF">TR109366</name>
</gene>
<dbReference type="Pfam" id="PF10208">
    <property type="entry name" value="ARMET_C"/>
    <property type="match status" value="1"/>
</dbReference>
<keyword evidence="4" id="KW-0964">Secreted</keyword>
<evidence type="ECO:0000259" key="9">
    <source>
        <dbReference type="Pfam" id="PF10208"/>
    </source>
</evidence>
<dbReference type="InterPro" id="IPR011001">
    <property type="entry name" value="Saposin-like"/>
</dbReference>
<organism evidence="11">
    <name type="scientific">Schistocephalus solidus</name>
    <name type="common">Tapeworm</name>
    <dbReference type="NCBI Taxonomy" id="70667"/>
    <lineage>
        <taxon>Eukaryota</taxon>
        <taxon>Metazoa</taxon>
        <taxon>Spiralia</taxon>
        <taxon>Lophotrochozoa</taxon>
        <taxon>Platyhelminthes</taxon>
        <taxon>Cestoda</taxon>
        <taxon>Eucestoda</taxon>
        <taxon>Diphyllobothriidea</taxon>
        <taxon>Diphyllobothriidae</taxon>
        <taxon>Schistocephalus</taxon>
    </lineage>
</organism>
<evidence type="ECO:0000256" key="8">
    <source>
        <dbReference type="SAM" id="SignalP"/>
    </source>
</evidence>
<evidence type="ECO:0000256" key="7">
    <source>
        <dbReference type="ARBA" id="ARBA00032923"/>
    </source>
</evidence>
<dbReference type="SUPFAM" id="SSF47862">
    <property type="entry name" value="Saposin"/>
    <property type="match status" value="1"/>
</dbReference>
<dbReference type="PANTHER" id="PTHR12990">
    <property type="entry name" value="ARMET-LIKE PROTEIN"/>
    <property type="match status" value="1"/>
</dbReference>
<dbReference type="InterPro" id="IPR036361">
    <property type="entry name" value="SAP_dom_sf"/>
</dbReference>
<evidence type="ECO:0000256" key="2">
    <source>
        <dbReference type="ARBA" id="ARBA00005617"/>
    </source>
</evidence>
<evidence type="ECO:0000256" key="5">
    <source>
        <dbReference type="ARBA" id="ARBA00022729"/>
    </source>
</evidence>
<protein>
    <recommendedName>
        <fullName evidence="3">Mesencephalic astrocyte-derived neurotrophic factor homolog</fullName>
    </recommendedName>
    <alternativeName>
        <fullName evidence="7">MANF/CDNF-like protein</fullName>
    </alternativeName>
</protein>
<feature type="domain" description="ARMET N-terminal" evidence="10">
    <location>
        <begin position="26"/>
        <end position="112"/>
    </location>
</feature>
<dbReference type="EMBL" id="GEEE01002604">
    <property type="protein sequence ID" value="JAP60621.1"/>
    <property type="molecule type" value="Transcribed_RNA"/>
</dbReference>
<dbReference type="SUPFAM" id="SSF68906">
    <property type="entry name" value="SAP domain"/>
    <property type="match status" value="1"/>
</dbReference>
<dbReference type="GO" id="GO:0005576">
    <property type="term" value="C:extracellular region"/>
    <property type="evidence" value="ECO:0007669"/>
    <property type="project" value="UniProtKB-SubCell"/>
</dbReference>
<keyword evidence="5 8" id="KW-0732">Signal</keyword>
<keyword evidence="6" id="KW-1015">Disulfide bond</keyword>
<comment type="subcellular location">
    <subcellularLocation>
        <location evidence="1">Secreted</location>
    </subcellularLocation>
</comment>
<dbReference type="Gene3D" id="1.10.720.30">
    <property type="entry name" value="SAP domain"/>
    <property type="match status" value="1"/>
</dbReference>
<evidence type="ECO:0000313" key="11">
    <source>
        <dbReference type="EMBL" id="JAP60621.1"/>
    </source>
</evidence>
<accession>A0A0V0J5P7</accession>
<evidence type="ECO:0000256" key="6">
    <source>
        <dbReference type="ARBA" id="ARBA00023157"/>
    </source>
</evidence>
<evidence type="ECO:0000259" key="10">
    <source>
        <dbReference type="Pfam" id="PF20145"/>
    </source>
</evidence>
<dbReference type="InterPro" id="IPR045332">
    <property type="entry name" value="ARMET_N"/>
</dbReference>
<dbReference type="PANTHER" id="PTHR12990:SF5">
    <property type="entry name" value="MESENCEPHALIC ASTROCYTE-DERIVED NEUROTROPHIC FACTOR HOMOLOG"/>
    <property type="match status" value="1"/>
</dbReference>
<feature type="chain" id="PRO_5006866717" description="Mesencephalic astrocyte-derived neurotrophic factor homolog" evidence="8">
    <location>
        <begin position="25"/>
        <end position="171"/>
    </location>
</feature>
<dbReference type="InterPro" id="IPR019345">
    <property type="entry name" value="ARMET_C"/>
</dbReference>
<feature type="domain" description="ARMET C-terminal" evidence="9">
    <location>
        <begin position="122"/>
        <end position="160"/>
    </location>
</feature>
<evidence type="ECO:0000256" key="3">
    <source>
        <dbReference type="ARBA" id="ARBA00014267"/>
    </source>
</evidence>